<name>A0AAW2LNG7_SESRA</name>
<dbReference type="GO" id="GO:0005634">
    <property type="term" value="C:nucleus"/>
    <property type="evidence" value="ECO:0007669"/>
    <property type="project" value="UniProtKB-SubCell"/>
</dbReference>
<evidence type="ECO:0000256" key="5">
    <source>
        <dbReference type="PROSITE-ProRule" id="PRU00325"/>
    </source>
</evidence>
<dbReference type="EMBL" id="JACGWJ010000024">
    <property type="protein sequence ID" value="KAL0319989.1"/>
    <property type="molecule type" value="Genomic_DNA"/>
</dbReference>
<evidence type="ECO:0000256" key="7">
    <source>
        <dbReference type="SAM" id="MobiDB-lite"/>
    </source>
</evidence>
<accession>A0AAW2LNG7</accession>
<keyword evidence="4 6" id="KW-0862">Zinc</keyword>
<proteinExistence type="inferred from homology"/>
<evidence type="ECO:0000259" key="8">
    <source>
        <dbReference type="PROSITE" id="PS50966"/>
    </source>
</evidence>
<evidence type="ECO:0000256" key="3">
    <source>
        <dbReference type="ARBA" id="ARBA00022771"/>
    </source>
</evidence>
<dbReference type="Pfam" id="PF03101">
    <property type="entry name" value="FAR1"/>
    <property type="match status" value="1"/>
</dbReference>
<dbReference type="GO" id="GO:0008270">
    <property type="term" value="F:zinc ion binding"/>
    <property type="evidence" value="ECO:0007669"/>
    <property type="project" value="UniProtKB-UniRule"/>
</dbReference>
<protein>
    <recommendedName>
        <fullName evidence="6">Protein FAR1-RELATED SEQUENCE</fullName>
    </recommendedName>
</protein>
<organism evidence="9">
    <name type="scientific">Sesamum radiatum</name>
    <name type="common">Black benniseed</name>
    <dbReference type="NCBI Taxonomy" id="300843"/>
    <lineage>
        <taxon>Eukaryota</taxon>
        <taxon>Viridiplantae</taxon>
        <taxon>Streptophyta</taxon>
        <taxon>Embryophyta</taxon>
        <taxon>Tracheophyta</taxon>
        <taxon>Spermatophyta</taxon>
        <taxon>Magnoliopsida</taxon>
        <taxon>eudicotyledons</taxon>
        <taxon>Gunneridae</taxon>
        <taxon>Pentapetalae</taxon>
        <taxon>asterids</taxon>
        <taxon>lamiids</taxon>
        <taxon>Lamiales</taxon>
        <taxon>Pedaliaceae</taxon>
        <taxon>Sesamum</taxon>
    </lineage>
</organism>
<evidence type="ECO:0000256" key="4">
    <source>
        <dbReference type="ARBA" id="ARBA00022833"/>
    </source>
</evidence>
<comment type="similarity">
    <text evidence="1 6">Belongs to the FHY3/FAR1 family.</text>
</comment>
<sequence>MVDYEDNVEGGEEGIGLNTVDVVDAGESRDGQVSSSHKGDILGIEGDNFEPHDGIEFESHEAAYSFYQEYAKSMGFTTSIKNSRRSKKTKEFIDAKFACSRYGVTPESESGSSRRPSVKKTDCKASMHVKRKRDGKWYIHEFIKEHNHELLPALAYHFRIHRNVKLAEKNNIDILHAVSERTRKMYVEMSRQSGGSFNSCLSKNEFDHQFDRVRYLALEEGDAQVMLEYFVQIQKENPGFFYSIDLNEDQRLRNLFWVDAKTRKDYISFNDAVFFDTSYIKINDKMPIALFLGVNHHFQPMLLGCALLADETKPTFVWLMKTWLRAMGGQAPTVIITDPDKQLKSAIEEVFPYSRHCFALWHILERIHETLAHVLKQHENFMKKFNKCIFKSLTDEEFDMRWWKMVGRFELQENEWVHSMYVDRKKWVPTFMRDIFLAGLSTYQRSESVNSFFDKYIHKKINLKEFVRQYGAILQNRYEEEDMADFDTLHKQPALRSPSPWEKQMSTIFTHAIFRKFQVEVLGVVGCHPKKEKEMGANVIFRVDDCEKTENFVVTWNEAKSEVSCSCLMFEYKGFLCRHSMIVLQICGLSSIPSRYILKRWTKDAKSRQAVVDGNERIQTRVQRYNDLCKRAIELGEEGSLSEENYNIACRALVEALKNCVNVNNRTAVECSNNSVGLRCAEEENQLLHVTKTNKKKNTYKKRKVVSTFLAFSIFVFVTVRNLCEAMFLSQLQPEPEAVVIEAPDSLQQMVSYTIRIIKFVLVTENLSSEGITLNGYYGSQQHVHGLLNLMEPPHDAYYVSQQTMQGLGQLNSIASSHDGYYGAQQSMPGLGHLDFRQPAFTYSMADEHNVRPAQLHGTARHA</sequence>
<dbReference type="AlphaFoldDB" id="A0AAW2LNG7"/>
<evidence type="ECO:0000256" key="2">
    <source>
        <dbReference type="ARBA" id="ARBA00022723"/>
    </source>
</evidence>
<dbReference type="InterPro" id="IPR004330">
    <property type="entry name" value="FAR1_DNA_bnd_dom"/>
</dbReference>
<dbReference type="InterPro" id="IPR031052">
    <property type="entry name" value="FHY3/FAR1"/>
</dbReference>
<comment type="function">
    <text evidence="6">Putative transcription activator involved in regulating light control of development.</text>
</comment>
<keyword evidence="2 6" id="KW-0479">Metal-binding</keyword>
<keyword evidence="6" id="KW-0539">Nucleus</keyword>
<dbReference type="Pfam" id="PF04434">
    <property type="entry name" value="SWIM"/>
    <property type="match status" value="1"/>
</dbReference>
<feature type="domain" description="SWIM-type" evidence="8">
    <location>
        <begin position="552"/>
        <end position="588"/>
    </location>
</feature>
<dbReference type="InterPro" id="IPR007527">
    <property type="entry name" value="Znf_SWIM"/>
</dbReference>
<dbReference type="InterPro" id="IPR006564">
    <property type="entry name" value="Znf_PMZ"/>
</dbReference>
<keyword evidence="3 5" id="KW-0863">Zinc-finger</keyword>
<feature type="region of interest" description="Disordered" evidence="7">
    <location>
        <begin position="103"/>
        <end position="123"/>
    </location>
</feature>
<feature type="compositionally biased region" description="Low complexity" evidence="7">
    <location>
        <begin position="106"/>
        <end position="115"/>
    </location>
</feature>
<reference evidence="9" key="2">
    <citation type="journal article" date="2024" name="Plant">
        <title>Genomic evolution and insights into agronomic trait innovations of Sesamum species.</title>
        <authorList>
            <person name="Miao H."/>
            <person name="Wang L."/>
            <person name="Qu L."/>
            <person name="Liu H."/>
            <person name="Sun Y."/>
            <person name="Le M."/>
            <person name="Wang Q."/>
            <person name="Wei S."/>
            <person name="Zheng Y."/>
            <person name="Lin W."/>
            <person name="Duan Y."/>
            <person name="Cao H."/>
            <person name="Xiong S."/>
            <person name="Wang X."/>
            <person name="Wei L."/>
            <person name="Li C."/>
            <person name="Ma Q."/>
            <person name="Ju M."/>
            <person name="Zhao R."/>
            <person name="Li G."/>
            <person name="Mu C."/>
            <person name="Tian Q."/>
            <person name="Mei H."/>
            <person name="Zhang T."/>
            <person name="Gao T."/>
            <person name="Zhang H."/>
        </authorList>
    </citation>
    <scope>NUCLEOTIDE SEQUENCE</scope>
    <source>
        <strain evidence="9">G02</strain>
    </source>
</reference>
<gene>
    <name evidence="9" type="ORF">Sradi_5260400</name>
</gene>
<comment type="caution">
    <text evidence="9">The sequence shown here is derived from an EMBL/GenBank/DDBJ whole genome shotgun (WGS) entry which is preliminary data.</text>
</comment>
<dbReference type="SMART" id="SM00575">
    <property type="entry name" value="ZnF_PMZ"/>
    <property type="match status" value="1"/>
</dbReference>
<evidence type="ECO:0000313" key="9">
    <source>
        <dbReference type="EMBL" id="KAL0319989.1"/>
    </source>
</evidence>
<dbReference type="PANTHER" id="PTHR31669:SF21">
    <property type="entry name" value="PROTEIN FAR-RED IMPAIRED RESPONSE 1"/>
    <property type="match status" value="1"/>
</dbReference>
<comment type="subcellular location">
    <subcellularLocation>
        <location evidence="6">Nucleus</location>
    </subcellularLocation>
</comment>
<dbReference type="InterPro" id="IPR018289">
    <property type="entry name" value="MULE_transposase_dom"/>
</dbReference>
<evidence type="ECO:0000256" key="6">
    <source>
        <dbReference type="RuleBase" id="RU367018"/>
    </source>
</evidence>
<dbReference type="GO" id="GO:0006355">
    <property type="term" value="P:regulation of DNA-templated transcription"/>
    <property type="evidence" value="ECO:0007669"/>
    <property type="project" value="UniProtKB-UniRule"/>
</dbReference>
<evidence type="ECO:0000256" key="1">
    <source>
        <dbReference type="ARBA" id="ARBA00005889"/>
    </source>
</evidence>
<dbReference type="Pfam" id="PF10551">
    <property type="entry name" value="MULE"/>
    <property type="match status" value="1"/>
</dbReference>
<dbReference type="PROSITE" id="PS50966">
    <property type="entry name" value="ZF_SWIM"/>
    <property type="match status" value="1"/>
</dbReference>
<dbReference type="PANTHER" id="PTHR31669">
    <property type="entry name" value="PROTEIN FAR1-RELATED SEQUENCE 10-RELATED"/>
    <property type="match status" value="1"/>
</dbReference>
<reference evidence="9" key="1">
    <citation type="submission" date="2020-06" db="EMBL/GenBank/DDBJ databases">
        <authorList>
            <person name="Li T."/>
            <person name="Hu X."/>
            <person name="Zhang T."/>
            <person name="Song X."/>
            <person name="Zhang H."/>
            <person name="Dai N."/>
            <person name="Sheng W."/>
            <person name="Hou X."/>
            <person name="Wei L."/>
        </authorList>
    </citation>
    <scope>NUCLEOTIDE SEQUENCE</scope>
    <source>
        <strain evidence="9">G02</strain>
        <tissue evidence="9">Leaf</tissue>
    </source>
</reference>